<evidence type="ECO:0000256" key="1">
    <source>
        <dbReference type="SAM" id="MobiDB-lite"/>
    </source>
</evidence>
<feature type="compositionally biased region" description="Polar residues" evidence="1">
    <location>
        <begin position="645"/>
        <end position="654"/>
    </location>
</feature>
<accession>A0A9N8KHL6</accession>
<organism evidence="2 3">
    <name type="scientific">Aureobasidium uvarum</name>
    <dbReference type="NCBI Taxonomy" id="2773716"/>
    <lineage>
        <taxon>Eukaryota</taxon>
        <taxon>Fungi</taxon>
        <taxon>Dikarya</taxon>
        <taxon>Ascomycota</taxon>
        <taxon>Pezizomycotina</taxon>
        <taxon>Dothideomycetes</taxon>
        <taxon>Dothideomycetidae</taxon>
        <taxon>Dothideales</taxon>
        <taxon>Saccotheciaceae</taxon>
        <taxon>Aureobasidium</taxon>
    </lineage>
</organism>
<feature type="compositionally biased region" description="Polar residues" evidence="1">
    <location>
        <begin position="578"/>
        <end position="591"/>
    </location>
</feature>
<dbReference type="Proteomes" id="UP000745764">
    <property type="component" value="Unassembled WGS sequence"/>
</dbReference>
<reference evidence="2" key="1">
    <citation type="submission" date="2020-06" db="EMBL/GenBank/DDBJ databases">
        <authorList>
            <person name="Onetto C."/>
        </authorList>
    </citation>
    <scope>NUCLEOTIDE SEQUENCE</scope>
</reference>
<feature type="compositionally biased region" description="Low complexity" evidence="1">
    <location>
        <begin position="338"/>
        <end position="350"/>
    </location>
</feature>
<sequence length="897" mass="100612">MDSTTSPSPPPMTTRQQARTARPRLKYVVQPPILDASERQPIKIKESLRTRFDNLCEEAGWTPTNAVRDELIKLTKLDNERKLRDCEAALFAFVQHLDFVWNSGWVLLGRKKFDEGVLYVWYRPIYGPRRRLIEFSYGSSKTVFKPVELKDRVDKDKVWLPFTKLFDLTNLSRDSQNLYLTGVYEILKKFTYMRCILDPNGPEDAVVRHGHPQLPPLPFKPGSVWLRQQGVIWVDDSPKSQYRSRRRLTSPSPDELNADTHVDNDKAYQDVATTASGVVTEDTYQRQTRSSTGVNDISRTRTTTTSTSSLTEIEEARGEKAMTASNSGGSPSRKRVHNSNTESESSSINTARQSTPDRLQSLCQKFQWTPSKPILREIRDLLQSVGLQAIGMEDAALALLAFVQHFDFVWENDFVFVGSRKAQGAQHYERIWYKISCCDGLYQDSFTIDAGRRPCSPSLELVEVEYFWPSFNDLFNMENLKDINGRQQCGFIIGTYLILLEYPALRRQRAPGSGIGIQLATRSEDPDLPFLPPSSSDDKLKSHQVRQSSSSKPPSKRRRLVLGGRGGGARWTDETGSERANSLTSVRQHPSNMAGDAGDDDVSNDSLFTRIERPVTDDQRRQNDAPAKPLANLIEEPETQHKTTESSGHASTLDTSITGCSDMPTANEAAGSLIHAPIITKTLKPTQQSQDQDFAGSFFSYLLRNVQTTSFVDTASSETRLRLKASLPASLFQSSAFGFSPIASLKMVPTLPPRHRIIQELEMIAMGRSDPQQRVTRDGDFAPTQKYQAVLLPAPVASMVREPEKSSTNNSFSSITIDQAIEVLRRPRAKLLSSGTEKDGGLELFDFEFTFPSAAVEKSCQDLKFSSILSVETLPIYLTKSQAFRALAESAREDEEL</sequence>
<name>A0A9N8KHL6_9PEZI</name>
<feature type="compositionally biased region" description="Low complexity" evidence="1">
    <location>
        <begin position="300"/>
        <end position="309"/>
    </location>
</feature>
<gene>
    <name evidence="2" type="ORF">AWRI4620_LOCUS6347</name>
</gene>
<feature type="compositionally biased region" description="Basic and acidic residues" evidence="1">
    <location>
        <begin position="610"/>
        <end position="623"/>
    </location>
</feature>
<feature type="compositionally biased region" description="Polar residues" evidence="1">
    <location>
        <begin position="285"/>
        <end position="297"/>
    </location>
</feature>
<comment type="caution">
    <text evidence="2">The sequence shown here is derived from an EMBL/GenBank/DDBJ whole genome shotgun (WGS) entry which is preliminary data.</text>
</comment>
<proteinExistence type="predicted"/>
<protein>
    <submittedName>
        <fullName evidence="2">Uncharacterized protein</fullName>
    </submittedName>
</protein>
<dbReference type="AlphaFoldDB" id="A0A9N8KHL6"/>
<dbReference type="OrthoDB" id="3939071at2759"/>
<dbReference type="EMBL" id="CAINUL010000014">
    <property type="protein sequence ID" value="CAD0112092.1"/>
    <property type="molecule type" value="Genomic_DNA"/>
</dbReference>
<feature type="compositionally biased region" description="Basic and acidic residues" evidence="1">
    <location>
        <begin position="258"/>
        <end position="268"/>
    </location>
</feature>
<feature type="region of interest" description="Disordered" evidence="1">
    <location>
        <begin position="242"/>
        <end position="355"/>
    </location>
</feature>
<evidence type="ECO:0000313" key="3">
    <source>
        <dbReference type="Proteomes" id="UP000745764"/>
    </source>
</evidence>
<evidence type="ECO:0000313" key="2">
    <source>
        <dbReference type="EMBL" id="CAD0112092.1"/>
    </source>
</evidence>
<feature type="region of interest" description="Disordered" evidence="1">
    <location>
        <begin position="1"/>
        <end position="21"/>
    </location>
</feature>
<keyword evidence="3" id="KW-1185">Reference proteome</keyword>
<feature type="region of interest" description="Disordered" evidence="1">
    <location>
        <begin position="519"/>
        <end position="654"/>
    </location>
</feature>